<dbReference type="SUPFAM" id="SSF53623">
    <property type="entry name" value="MurD-like peptide ligases, catalytic domain"/>
    <property type="match status" value="1"/>
</dbReference>
<dbReference type="Pfam" id="PF02875">
    <property type="entry name" value="Mur_ligase_C"/>
    <property type="match status" value="1"/>
</dbReference>
<evidence type="ECO:0000256" key="2">
    <source>
        <dbReference type="ARBA" id="ARBA00008276"/>
    </source>
</evidence>
<evidence type="ECO:0000256" key="11">
    <source>
        <dbReference type="PIRNR" id="PIRNR001563"/>
    </source>
</evidence>
<dbReference type="InterPro" id="IPR013221">
    <property type="entry name" value="Mur_ligase_cen"/>
</dbReference>
<evidence type="ECO:0000256" key="1">
    <source>
        <dbReference type="ARBA" id="ARBA00001946"/>
    </source>
</evidence>
<dbReference type="PANTHER" id="PTHR11136">
    <property type="entry name" value="FOLYLPOLYGLUTAMATE SYNTHASE-RELATED"/>
    <property type="match status" value="1"/>
</dbReference>
<name>F7NHM3_9FIRM</name>
<protein>
    <recommendedName>
        <fullName evidence="3">tetrahydrofolate synthase</fullName>
        <ecNumber evidence="3">6.3.2.17</ecNumber>
    </recommendedName>
    <alternativeName>
        <fullName evidence="9">Tetrahydrofolylpolyglutamate synthase</fullName>
    </alternativeName>
</protein>
<dbReference type="Pfam" id="PF08245">
    <property type="entry name" value="Mur_ligase_M"/>
    <property type="match status" value="1"/>
</dbReference>
<dbReference type="AlphaFoldDB" id="F7NHM3"/>
<evidence type="ECO:0000256" key="8">
    <source>
        <dbReference type="ARBA" id="ARBA00022842"/>
    </source>
</evidence>
<organism evidence="14 15">
    <name type="scientific">Acetonema longum DSM 6540</name>
    <dbReference type="NCBI Taxonomy" id="1009370"/>
    <lineage>
        <taxon>Bacteria</taxon>
        <taxon>Bacillati</taxon>
        <taxon>Bacillota</taxon>
        <taxon>Negativicutes</taxon>
        <taxon>Acetonemataceae</taxon>
        <taxon>Acetonema</taxon>
    </lineage>
</organism>
<dbReference type="InterPro" id="IPR004101">
    <property type="entry name" value="Mur_ligase_C"/>
</dbReference>
<keyword evidence="15" id="KW-1185">Reference proteome</keyword>
<dbReference type="GO" id="GO:0005737">
    <property type="term" value="C:cytoplasm"/>
    <property type="evidence" value="ECO:0007669"/>
    <property type="project" value="TreeGrafter"/>
</dbReference>
<feature type="domain" description="Mur ligase C-terminal" evidence="12">
    <location>
        <begin position="297"/>
        <end position="414"/>
    </location>
</feature>
<sequence>MNYPEALAYLASLSRFGIQLGLERIETLLELMDHPERCYKTVHITGTNGKGSTSAMLASILRAGGIKTGLYTSPHLEDYTERMTVNGHDISRESFAQSVAYTRRFVEHAVAQGMEHPTEFEVLTAAAFYFFAEAGVEYAVIEVGLGGLYDSTNVILPEVSVITNVTLEHTDKCGPTVLDIARHKAGIIKAGKPVVTAAQGPAGDLIASRSAELGSALYLYGRDIYAQSEGIESFRQKITIQLQKSGLSGTFITPLLGRHQVENAALAIMTAQLLAGHDPRISVSAMKTGMEQTVWPGRFEVFPGSPTIVVDGAHNPDGARILRAALDEVFPQASVIFVFGVLADKDIAGVIRELFRPQDRIILVKPYSERAAAPESVAQLLTGYQTKIADSLENGLQQAGRLAGADQVICVAGSLYLIGSTRQILRNWTKE</sequence>
<comment type="caution">
    <text evidence="14">The sequence shown here is derived from an EMBL/GenBank/DDBJ whole genome shotgun (WGS) entry which is preliminary data.</text>
</comment>
<comment type="catalytic activity">
    <reaction evidence="10">
        <text>(6S)-5,6,7,8-tetrahydrofolyl-(gamma-L-Glu)(n) + L-glutamate + ATP = (6S)-5,6,7,8-tetrahydrofolyl-(gamma-L-Glu)(n+1) + ADP + phosphate + H(+)</text>
        <dbReference type="Rhea" id="RHEA:10580"/>
        <dbReference type="Rhea" id="RHEA-COMP:14738"/>
        <dbReference type="Rhea" id="RHEA-COMP:14740"/>
        <dbReference type="ChEBI" id="CHEBI:15378"/>
        <dbReference type="ChEBI" id="CHEBI:29985"/>
        <dbReference type="ChEBI" id="CHEBI:30616"/>
        <dbReference type="ChEBI" id="CHEBI:43474"/>
        <dbReference type="ChEBI" id="CHEBI:141005"/>
        <dbReference type="ChEBI" id="CHEBI:456216"/>
        <dbReference type="EC" id="6.3.2.17"/>
    </reaction>
</comment>
<dbReference type="GO" id="GO:0005524">
    <property type="term" value="F:ATP binding"/>
    <property type="evidence" value="ECO:0007669"/>
    <property type="project" value="UniProtKB-KW"/>
</dbReference>
<dbReference type="PROSITE" id="PS01011">
    <property type="entry name" value="FOLYLPOLYGLU_SYNT_1"/>
    <property type="match status" value="1"/>
</dbReference>
<gene>
    <name evidence="14" type="ORF">ALO_07853</name>
</gene>
<keyword evidence="5" id="KW-0479">Metal-binding</keyword>
<dbReference type="STRING" id="1009370.ALO_07853"/>
<evidence type="ECO:0000256" key="9">
    <source>
        <dbReference type="ARBA" id="ARBA00030592"/>
    </source>
</evidence>
<dbReference type="NCBIfam" id="TIGR01499">
    <property type="entry name" value="folC"/>
    <property type="match status" value="1"/>
</dbReference>
<dbReference type="InterPro" id="IPR001645">
    <property type="entry name" value="Folylpolyglutamate_synth"/>
</dbReference>
<keyword evidence="4 11" id="KW-0436">Ligase</keyword>
<evidence type="ECO:0000259" key="13">
    <source>
        <dbReference type="Pfam" id="PF08245"/>
    </source>
</evidence>
<dbReference type="PANTHER" id="PTHR11136:SF0">
    <property type="entry name" value="DIHYDROFOLATE SYNTHETASE-RELATED"/>
    <property type="match status" value="1"/>
</dbReference>
<keyword evidence="8" id="KW-0460">Magnesium</keyword>
<dbReference type="GO" id="GO:0004326">
    <property type="term" value="F:tetrahydrofolylpolyglutamate synthase activity"/>
    <property type="evidence" value="ECO:0007669"/>
    <property type="project" value="UniProtKB-EC"/>
</dbReference>
<keyword evidence="6 11" id="KW-0547">Nucleotide-binding</keyword>
<dbReference type="FunFam" id="3.40.1190.10:FF:000011">
    <property type="entry name" value="Folylpolyglutamate synthase/dihydrofolate synthase"/>
    <property type="match status" value="1"/>
</dbReference>
<evidence type="ECO:0000256" key="7">
    <source>
        <dbReference type="ARBA" id="ARBA00022840"/>
    </source>
</evidence>
<evidence type="ECO:0000256" key="6">
    <source>
        <dbReference type="ARBA" id="ARBA00022741"/>
    </source>
</evidence>
<dbReference type="InterPro" id="IPR036615">
    <property type="entry name" value="Mur_ligase_C_dom_sf"/>
</dbReference>
<dbReference type="PROSITE" id="PS01012">
    <property type="entry name" value="FOLYLPOLYGLU_SYNT_2"/>
    <property type="match status" value="1"/>
</dbReference>
<dbReference type="EMBL" id="AFGF01000056">
    <property type="protein sequence ID" value="EGO64398.1"/>
    <property type="molecule type" value="Genomic_DNA"/>
</dbReference>
<evidence type="ECO:0000313" key="14">
    <source>
        <dbReference type="EMBL" id="EGO64398.1"/>
    </source>
</evidence>
<evidence type="ECO:0000256" key="3">
    <source>
        <dbReference type="ARBA" id="ARBA00013025"/>
    </source>
</evidence>
<reference evidence="14 15" key="1">
    <citation type="journal article" date="2011" name="EMBO J.">
        <title>Structural diversity of bacterial flagellar motors.</title>
        <authorList>
            <person name="Chen S."/>
            <person name="Beeby M."/>
            <person name="Murphy G.E."/>
            <person name="Leadbetter J.R."/>
            <person name="Hendrixson D.R."/>
            <person name="Briegel A."/>
            <person name="Li Z."/>
            <person name="Shi J."/>
            <person name="Tocheva E.I."/>
            <person name="Muller A."/>
            <person name="Dobro M.J."/>
            <person name="Jensen G.J."/>
        </authorList>
    </citation>
    <scope>NUCLEOTIDE SEQUENCE [LARGE SCALE GENOMIC DNA]</scope>
    <source>
        <strain evidence="14 15">DSM 6540</strain>
    </source>
</reference>
<proteinExistence type="inferred from homology"/>
<dbReference type="InterPro" id="IPR018109">
    <property type="entry name" value="Folylpolyglutamate_synth_CS"/>
</dbReference>
<evidence type="ECO:0000256" key="4">
    <source>
        <dbReference type="ARBA" id="ARBA00022598"/>
    </source>
</evidence>
<evidence type="ECO:0000313" key="15">
    <source>
        <dbReference type="Proteomes" id="UP000003240"/>
    </source>
</evidence>
<dbReference type="GO" id="GO:0008841">
    <property type="term" value="F:dihydrofolate synthase activity"/>
    <property type="evidence" value="ECO:0007669"/>
    <property type="project" value="TreeGrafter"/>
</dbReference>
<evidence type="ECO:0000256" key="5">
    <source>
        <dbReference type="ARBA" id="ARBA00022723"/>
    </source>
</evidence>
<evidence type="ECO:0000256" key="10">
    <source>
        <dbReference type="ARBA" id="ARBA00047493"/>
    </source>
</evidence>
<comment type="cofactor">
    <cofactor evidence="1">
        <name>Mg(2+)</name>
        <dbReference type="ChEBI" id="CHEBI:18420"/>
    </cofactor>
</comment>
<dbReference type="GO" id="GO:0046872">
    <property type="term" value="F:metal ion binding"/>
    <property type="evidence" value="ECO:0007669"/>
    <property type="project" value="UniProtKB-KW"/>
</dbReference>
<feature type="domain" description="Mur ligase central" evidence="13">
    <location>
        <begin position="44"/>
        <end position="270"/>
    </location>
</feature>
<dbReference type="SUPFAM" id="SSF53244">
    <property type="entry name" value="MurD-like peptide ligases, peptide-binding domain"/>
    <property type="match status" value="1"/>
</dbReference>
<dbReference type="Gene3D" id="3.90.190.20">
    <property type="entry name" value="Mur ligase, C-terminal domain"/>
    <property type="match status" value="1"/>
</dbReference>
<comment type="similarity">
    <text evidence="2 11">Belongs to the folylpolyglutamate synthase family.</text>
</comment>
<dbReference type="eggNOG" id="COG0285">
    <property type="taxonomic scope" value="Bacteria"/>
</dbReference>
<dbReference type="RefSeq" id="WP_004094452.1">
    <property type="nucleotide sequence ID" value="NZ_AFGF01000056.1"/>
</dbReference>
<dbReference type="OrthoDB" id="9809356at2"/>
<dbReference type="EC" id="6.3.2.17" evidence="3"/>
<keyword evidence="7 11" id="KW-0067">ATP-binding</keyword>
<dbReference type="PIRSF" id="PIRSF001563">
    <property type="entry name" value="Folylpolyglu_synth"/>
    <property type="match status" value="1"/>
</dbReference>
<evidence type="ECO:0000259" key="12">
    <source>
        <dbReference type="Pfam" id="PF02875"/>
    </source>
</evidence>
<dbReference type="InterPro" id="IPR036565">
    <property type="entry name" value="Mur-like_cat_sf"/>
</dbReference>
<accession>F7NHM3</accession>
<dbReference type="Proteomes" id="UP000003240">
    <property type="component" value="Unassembled WGS sequence"/>
</dbReference>
<dbReference type="Gene3D" id="3.40.1190.10">
    <property type="entry name" value="Mur-like, catalytic domain"/>
    <property type="match status" value="1"/>
</dbReference>